<feature type="compositionally biased region" description="Polar residues" evidence="1">
    <location>
        <begin position="1015"/>
        <end position="1025"/>
    </location>
</feature>
<feature type="compositionally biased region" description="Polar residues" evidence="1">
    <location>
        <begin position="363"/>
        <end position="375"/>
    </location>
</feature>
<dbReference type="SMART" id="SM00271">
    <property type="entry name" value="DnaJ"/>
    <property type="match status" value="1"/>
</dbReference>
<feature type="transmembrane region" description="Helical" evidence="2">
    <location>
        <begin position="528"/>
        <end position="548"/>
    </location>
</feature>
<feature type="domain" description="J" evidence="3">
    <location>
        <begin position="755"/>
        <end position="822"/>
    </location>
</feature>
<feature type="region of interest" description="Disordered" evidence="1">
    <location>
        <begin position="1012"/>
        <end position="1054"/>
    </location>
</feature>
<evidence type="ECO:0000259" key="3">
    <source>
        <dbReference type="PROSITE" id="PS50076"/>
    </source>
</evidence>
<gene>
    <name evidence="4" type="ORF">G4B88_003846</name>
</gene>
<feature type="transmembrane region" description="Helical" evidence="2">
    <location>
        <begin position="656"/>
        <end position="680"/>
    </location>
</feature>
<keyword evidence="5" id="KW-1185">Reference proteome</keyword>
<dbReference type="InterPro" id="IPR032843">
    <property type="entry name" value="Jiv"/>
</dbReference>
<feature type="non-terminal residue" evidence="4">
    <location>
        <position position="1"/>
    </location>
</feature>
<proteinExistence type="predicted"/>
<reference evidence="4 5" key="1">
    <citation type="journal article" date="2020" name="bioRxiv">
        <title>Sequence and annotation of 42 cannabis genomes reveals extensive copy number variation in cannabinoid synthesis and pathogen resistance genes.</title>
        <authorList>
            <person name="Mckernan K.J."/>
            <person name="Helbert Y."/>
            <person name="Kane L.T."/>
            <person name="Ebling H."/>
            <person name="Zhang L."/>
            <person name="Liu B."/>
            <person name="Eaton Z."/>
            <person name="Mclaughlin S."/>
            <person name="Kingan S."/>
            <person name="Baybayan P."/>
            <person name="Concepcion G."/>
            <person name="Jordan M."/>
            <person name="Riva A."/>
            <person name="Barbazuk W."/>
            <person name="Harkins T."/>
        </authorList>
    </citation>
    <scope>NUCLEOTIDE SEQUENCE [LARGE SCALE GENOMIC DNA]</scope>
    <source>
        <strain evidence="5">cv. Jamaican Lion 4</strain>
        <tissue evidence="4">Leaf</tissue>
    </source>
</reference>
<sequence length="1054" mass="118254">IIVPLVLILHQMKFYPTPISRFVFGKRNLYPTLDFHNWLFNEVSAKNPMLLVEISESLHLKSSLICVDNRLGVSEFSLDFLKDRVRIRASCNGLLCCSSIPDRGVYYVCNPMTREFKLLPKSRERPVTRFYPDGEAALVGLACNLSTHKFNVVLAGYHRNFGHRPDGTFICLVFDSESNKWRKCVSYQDDQFTHMNKNQVVFVNNGLHWLTGRSGSGILVLDLECDMWRKMSLPYEVSEESGNRVYLLELDGCLSVIQISDTWMNIWALKNYEKHEWVLVDRVLVLCYLPICFEKGSVKAKLRIYLNVMARKGNQQKNGIDSHASNHKKRSSDIGSAEPDVKANGNASEAKEFPGDELPDGNHPNSPLGRSTGKTHNAGGEHKSKKKTNKHLRKDKQAVNGVDGVEQPKEKPLRNDSDDHIGNSEGPSVVEENVPVPPRANHMKRHRKSRTSYSLSGLRIQNALENMELPDNVVMRKLKALALSTIKATNEWLERQRPLFIRLKNQAQKANDYGKTKIMQAYPVVLKWLMHFGSIMLLILMVWLDCAIRGMDSFLRLGTTSFFSVIWCGIFSLIAMVGIFKFLLVLAFAALIGLFVGFTLGILVAAISGAILLWLYGSFWTTLFVIVLGGLAFALSCERVALFISTVYSVYCAWTYVGWFGVLVAFNLAFVSSDILIYFLKNNINQSRSAEGSTEQTPGMQGQQGFFNSDQTHSSAFETGPGFSADRSPGAPSTSGTDSETTSEDEVVRLLNCTDLYSVLGLARYENVDVSLLKREYRKKAMLVHPDKNMGNEKAVEAFKKLQNAYEVLLDAVKRKTYDDELRREELLDIFRRFQSTSQKNGGHGLFASGMARSDADGEDLFGESRRIACKKCNNFHLWVLTRKSKSQARWCQDCNDFHQARDGDGWVEQSSQPLIFGLLQKVDAPVAFVCADSKVYNATEWYICQGMRCPANTHKPSFHVNTSLTTKHNVGKGSSSGQKGGKMPANNVEDCMTEEEFFEWFQNAVQSGMFENMNGVNSPNTESPSSKAGNSSAKSGGSNNSSSNKKKKKGKKW</sequence>
<dbReference type="InterPro" id="IPR006527">
    <property type="entry name" value="F-box-assoc_dom_typ1"/>
</dbReference>
<dbReference type="Gene3D" id="1.10.287.110">
    <property type="entry name" value="DnaJ domain"/>
    <property type="match status" value="1"/>
</dbReference>
<organism evidence="4 5">
    <name type="scientific">Cannabis sativa</name>
    <name type="common">Hemp</name>
    <name type="synonym">Marijuana</name>
    <dbReference type="NCBI Taxonomy" id="3483"/>
    <lineage>
        <taxon>Eukaryota</taxon>
        <taxon>Viridiplantae</taxon>
        <taxon>Streptophyta</taxon>
        <taxon>Embryophyta</taxon>
        <taxon>Tracheophyta</taxon>
        <taxon>Spermatophyta</taxon>
        <taxon>Magnoliopsida</taxon>
        <taxon>eudicotyledons</taxon>
        <taxon>Gunneridae</taxon>
        <taxon>Pentapetalae</taxon>
        <taxon>rosids</taxon>
        <taxon>fabids</taxon>
        <taxon>Rosales</taxon>
        <taxon>Cannabaceae</taxon>
        <taxon>Cannabis</taxon>
    </lineage>
</organism>
<dbReference type="Pfam" id="PF07734">
    <property type="entry name" value="FBA_1"/>
    <property type="match status" value="1"/>
</dbReference>
<dbReference type="PRINTS" id="PR00625">
    <property type="entry name" value="JDOMAIN"/>
</dbReference>
<evidence type="ECO:0000256" key="1">
    <source>
        <dbReference type="SAM" id="MobiDB-lite"/>
    </source>
</evidence>
<dbReference type="Pfam" id="PF00226">
    <property type="entry name" value="DnaJ"/>
    <property type="match status" value="1"/>
</dbReference>
<feature type="compositionally biased region" description="Basic residues" evidence="1">
    <location>
        <begin position="1045"/>
        <end position="1054"/>
    </location>
</feature>
<feature type="transmembrane region" description="Helical" evidence="2">
    <location>
        <begin position="560"/>
        <end position="580"/>
    </location>
</feature>
<keyword evidence="2" id="KW-0472">Membrane</keyword>
<dbReference type="PANTHER" id="PTHR45270">
    <property type="entry name" value="OS03G0832900 PROTEIN"/>
    <property type="match status" value="1"/>
</dbReference>
<feature type="region of interest" description="Disordered" evidence="1">
    <location>
        <begin position="965"/>
        <end position="986"/>
    </location>
</feature>
<keyword evidence="2" id="KW-1133">Transmembrane helix</keyword>
<evidence type="ECO:0000313" key="4">
    <source>
        <dbReference type="EMBL" id="KAF4371376.1"/>
    </source>
</evidence>
<dbReference type="SUPFAM" id="SSF46565">
    <property type="entry name" value="Chaperone J-domain"/>
    <property type="match status" value="1"/>
</dbReference>
<dbReference type="PANTHER" id="PTHR45270:SF4">
    <property type="entry name" value="CHAPERONE DNAJ-DOMAIN SUPERFAMILY PROTEIN"/>
    <property type="match status" value="1"/>
</dbReference>
<feature type="compositionally biased region" description="Low complexity" evidence="1">
    <location>
        <begin position="1026"/>
        <end position="1044"/>
    </location>
</feature>
<protein>
    <recommendedName>
        <fullName evidence="3">J domain-containing protein</fullName>
    </recommendedName>
</protein>
<feature type="compositionally biased region" description="Basic residues" evidence="1">
    <location>
        <begin position="441"/>
        <end position="450"/>
    </location>
</feature>
<evidence type="ECO:0000313" key="5">
    <source>
        <dbReference type="Proteomes" id="UP000583929"/>
    </source>
</evidence>
<dbReference type="Pfam" id="PF14901">
    <property type="entry name" value="Jiv90"/>
    <property type="match status" value="1"/>
</dbReference>
<feature type="region of interest" description="Disordered" evidence="1">
    <location>
        <begin position="718"/>
        <end position="745"/>
    </location>
</feature>
<feature type="transmembrane region" description="Helical" evidence="2">
    <location>
        <begin position="623"/>
        <end position="644"/>
    </location>
</feature>
<dbReference type="AlphaFoldDB" id="A0A7J6FKZ3"/>
<dbReference type="CDD" id="cd06257">
    <property type="entry name" value="DnaJ"/>
    <property type="match status" value="1"/>
</dbReference>
<feature type="transmembrane region" description="Helical" evidence="2">
    <location>
        <begin position="586"/>
        <end position="616"/>
    </location>
</feature>
<dbReference type="PROSITE" id="PS00636">
    <property type="entry name" value="DNAJ_1"/>
    <property type="match status" value="1"/>
</dbReference>
<dbReference type="NCBIfam" id="TIGR01640">
    <property type="entry name" value="F_box_assoc_1"/>
    <property type="match status" value="1"/>
</dbReference>
<evidence type="ECO:0000256" key="2">
    <source>
        <dbReference type="SAM" id="Phobius"/>
    </source>
</evidence>
<name>A0A7J6FKZ3_CANSA</name>
<dbReference type="Proteomes" id="UP000583929">
    <property type="component" value="Unassembled WGS sequence"/>
</dbReference>
<dbReference type="InterPro" id="IPR017451">
    <property type="entry name" value="F-box-assoc_interact_dom"/>
</dbReference>
<dbReference type="EMBL" id="JAATIQ010000197">
    <property type="protein sequence ID" value="KAF4371376.1"/>
    <property type="molecule type" value="Genomic_DNA"/>
</dbReference>
<dbReference type="PROSITE" id="PS50076">
    <property type="entry name" value="DNAJ_2"/>
    <property type="match status" value="1"/>
</dbReference>
<keyword evidence="2" id="KW-0812">Transmembrane</keyword>
<feature type="compositionally biased region" description="Low complexity" evidence="1">
    <location>
        <begin position="423"/>
        <end position="434"/>
    </location>
</feature>
<dbReference type="InterPro" id="IPR018253">
    <property type="entry name" value="DnaJ_domain_CS"/>
</dbReference>
<accession>A0A7J6FKZ3</accession>
<dbReference type="InterPro" id="IPR036869">
    <property type="entry name" value="J_dom_sf"/>
</dbReference>
<dbReference type="InterPro" id="IPR001623">
    <property type="entry name" value="DnaJ_domain"/>
</dbReference>
<feature type="compositionally biased region" description="Basic and acidic residues" evidence="1">
    <location>
        <begin position="406"/>
        <end position="422"/>
    </location>
</feature>
<comment type="caution">
    <text evidence="4">The sequence shown here is derived from an EMBL/GenBank/DDBJ whole genome shotgun (WGS) entry which is preliminary data.</text>
</comment>
<feature type="region of interest" description="Disordered" evidence="1">
    <location>
        <begin position="315"/>
        <end position="452"/>
    </location>
</feature>
<feature type="compositionally biased region" description="Basic residues" evidence="1">
    <location>
        <begin position="383"/>
        <end position="394"/>
    </location>
</feature>